<reference evidence="3" key="1">
    <citation type="submission" date="2020-05" db="EMBL/GenBank/DDBJ databases">
        <authorList>
            <person name="Chiriac C."/>
            <person name="Salcher M."/>
            <person name="Ghai R."/>
            <person name="Kavagutti S V."/>
        </authorList>
    </citation>
    <scope>NUCLEOTIDE SEQUENCE</scope>
</reference>
<dbReference type="EMBL" id="LR796758">
    <property type="protein sequence ID" value="CAB4163609.1"/>
    <property type="molecule type" value="Genomic_DNA"/>
</dbReference>
<dbReference type="EMBL" id="LR797099">
    <property type="protein sequence ID" value="CAB4186774.1"/>
    <property type="molecule type" value="Genomic_DNA"/>
</dbReference>
<gene>
    <name evidence="3" type="ORF">UFOVP1146_120</name>
    <name evidence="4" type="ORF">UFOVP1638_24</name>
    <name evidence="1" type="ORF">UFOVP812_33</name>
    <name evidence="2" type="ORF">UFOVP818_111</name>
</gene>
<sequence length="92" mass="10671">MFRTITTSPSNWLDNDLPEEAMAEIQAELDRLKLLGKTDGIPLRLGKTTELYRSGRFWYSKEIAEQWIEFITNLHTKYSLPPLIEAEVKDVS</sequence>
<protein>
    <submittedName>
        <fullName evidence="3">Uncharacterized protein</fullName>
    </submittedName>
</protein>
<dbReference type="EMBL" id="LR797502">
    <property type="protein sequence ID" value="CAB4220586.1"/>
    <property type="molecule type" value="Genomic_DNA"/>
</dbReference>
<evidence type="ECO:0000313" key="1">
    <source>
        <dbReference type="EMBL" id="CAB4163609.1"/>
    </source>
</evidence>
<evidence type="ECO:0000313" key="3">
    <source>
        <dbReference type="EMBL" id="CAB4186774.1"/>
    </source>
</evidence>
<organism evidence="3">
    <name type="scientific">uncultured Caudovirales phage</name>
    <dbReference type="NCBI Taxonomy" id="2100421"/>
    <lineage>
        <taxon>Viruses</taxon>
        <taxon>Duplodnaviria</taxon>
        <taxon>Heunggongvirae</taxon>
        <taxon>Uroviricota</taxon>
        <taxon>Caudoviricetes</taxon>
        <taxon>Peduoviridae</taxon>
        <taxon>Maltschvirus</taxon>
        <taxon>Maltschvirus maltsch</taxon>
    </lineage>
</organism>
<dbReference type="EMBL" id="LR796776">
    <property type="protein sequence ID" value="CAB4165575.1"/>
    <property type="molecule type" value="Genomic_DNA"/>
</dbReference>
<proteinExistence type="predicted"/>
<evidence type="ECO:0000313" key="4">
    <source>
        <dbReference type="EMBL" id="CAB4220586.1"/>
    </source>
</evidence>
<name>A0A6J5R591_9CAUD</name>
<evidence type="ECO:0000313" key="2">
    <source>
        <dbReference type="EMBL" id="CAB4165575.1"/>
    </source>
</evidence>
<accession>A0A6J5R591</accession>